<keyword evidence="8" id="KW-0472">Membrane</keyword>
<feature type="domain" description="Tim10-like" evidence="9">
    <location>
        <begin position="58"/>
        <end position="118"/>
    </location>
</feature>
<evidence type="ECO:0000256" key="4">
    <source>
        <dbReference type="ARBA" id="ARBA00022927"/>
    </source>
</evidence>
<dbReference type="SUPFAM" id="SSF144122">
    <property type="entry name" value="Tim10-like"/>
    <property type="match status" value="1"/>
</dbReference>
<dbReference type="GO" id="GO:0005743">
    <property type="term" value="C:mitochondrial inner membrane"/>
    <property type="evidence" value="ECO:0007669"/>
    <property type="project" value="UniProtKB-SubCell"/>
</dbReference>
<evidence type="ECO:0000259" key="9">
    <source>
        <dbReference type="Pfam" id="PF02953"/>
    </source>
</evidence>
<protein>
    <recommendedName>
        <fullName evidence="8">Mitochondrial import inner membrane translocase subunit</fullName>
    </recommendedName>
</protein>
<evidence type="ECO:0000313" key="11">
    <source>
        <dbReference type="Proteomes" id="UP001165160"/>
    </source>
</evidence>
<evidence type="ECO:0000256" key="7">
    <source>
        <dbReference type="ARBA" id="ARBA00023157"/>
    </source>
</evidence>
<keyword evidence="4 8" id="KW-0653">Protein transport</keyword>
<proteinExistence type="inferred from homology"/>
<gene>
    <name evidence="10" type="ORF">TrVE_jg6192</name>
</gene>
<keyword evidence="3" id="KW-0862">Zinc</keyword>
<dbReference type="GO" id="GO:0046872">
    <property type="term" value="F:metal ion binding"/>
    <property type="evidence" value="ECO:0007669"/>
    <property type="project" value="UniProtKB-KW"/>
</dbReference>
<dbReference type="InterPro" id="IPR050673">
    <property type="entry name" value="Mito_inner_translocase_sub"/>
</dbReference>
<keyword evidence="8" id="KW-0999">Mitochondrion inner membrane</keyword>
<evidence type="ECO:0000313" key="10">
    <source>
        <dbReference type="EMBL" id="GMH94095.1"/>
    </source>
</evidence>
<evidence type="ECO:0000256" key="1">
    <source>
        <dbReference type="ARBA" id="ARBA00022448"/>
    </source>
</evidence>
<evidence type="ECO:0000256" key="2">
    <source>
        <dbReference type="ARBA" id="ARBA00022723"/>
    </source>
</evidence>
<sequence>MYDLRFKGAFYEHLIFCRNLDFSACYNNYCYKYKSHISYTIMNQALSQSQQQELMRDMENNQLKESLSLYNRVVDQCVRECVTSFKSKKLDSYEMPCVENCSAKLFSATARVGQRFAEIQAQKATQQQN</sequence>
<dbReference type="EMBL" id="BRXX01000150">
    <property type="protein sequence ID" value="GMH94095.1"/>
    <property type="molecule type" value="Genomic_DNA"/>
</dbReference>
<dbReference type="Pfam" id="PF02953">
    <property type="entry name" value="zf-Tim10_DDP"/>
    <property type="match status" value="1"/>
</dbReference>
<accession>A0A9W7BU15</accession>
<dbReference type="InterPro" id="IPR035427">
    <property type="entry name" value="Tim10-like_dom_sf"/>
</dbReference>
<evidence type="ECO:0000256" key="6">
    <source>
        <dbReference type="ARBA" id="ARBA00023128"/>
    </source>
</evidence>
<dbReference type="AlphaFoldDB" id="A0A9W7BU15"/>
<dbReference type="InterPro" id="IPR004217">
    <property type="entry name" value="Tim10-like"/>
</dbReference>
<evidence type="ECO:0000256" key="3">
    <source>
        <dbReference type="ARBA" id="ARBA00022833"/>
    </source>
</evidence>
<name>A0A9W7BU15_9STRA</name>
<comment type="domain">
    <text evidence="8">The twin CX3C motif contains 4 conserved Cys residues that form 2 disulfide bonds in the mitochondrial intermembrane space.</text>
</comment>
<comment type="function">
    <text evidence="8">Mitochondrial intermembrane chaperone that participates in the import and insertion of some multi-pass transmembrane proteins into the mitochondrial inner membrane. Also required for the transfer of beta-barrel precursors from the TOM complex to the sorting and assembly machinery (SAM complex) of the outer membrane. Acts as a chaperone-like protein that protects the hydrophobic precursors from aggregation and guide them through the mitochondrial intermembrane space.</text>
</comment>
<comment type="subunit">
    <text evidence="8">Heterohexamer.</text>
</comment>
<keyword evidence="1 8" id="KW-0813">Transport</keyword>
<keyword evidence="5 8" id="KW-0811">Translocation</keyword>
<keyword evidence="2" id="KW-0479">Metal-binding</keyword>
<dbReference type="GO" id="GO:0015031">
    <property type="term" value="P:protein transport"/>
    <property type="evidence" value="ECO:0007669"/>
    <property type="project" value="UniProtKB-KW"/>
</dbReference>
<dbReference type="Proteomes" id="UP001165160">
    <property type="component" value="Unassembled WGS sequence"/>
</dbReference>
<reference evidence="11" key="1">
    <citation type="journal article" date="2023" name="Commun. Biol.">
        <title>Genome analysis of Parmales, the sister group of diatoms, reveals the evolutionary specialization of diatoms from phago-mixotrophs to photoautotrophs.</title>
        <authorList>
            <person name="Ban H."/>
            <person name="Sato S."/>
            <person name="Yoshikawa S."/>
            <person name="Yamada K."/>
            <person name="Nakamura Y."/>
            <person name="Ichinomiya M."/>
            <person name="Sato N."/>
            <person name="Blanc-Mathieu R."/>
            <person name="Endo H."/>
            <person name="Kuwata A."/>
            <person name="Ogata H."/>
        </authorList>
    </citation>
    <scope>NUCLEOTIDE SEQUENCE [LARGE SCALE GENOMIC DNA]</scope>
    <source>
        <strain evidence="11">NIES 3699</strain>
    </source>
</reference>
<dbReference type="Gene3D" id="1.10.287.810">
    <property type="entry name" value="Mitochondrial import inner membrane translocase subunit tim13 like domains"/>
    <property type="match status" value="1"/>
</dbReference>
<comment type="subcellular location">
    <subcellularLocation>
        <location evidence="8">Mitochondrion inner membrane</location>
        <topology evidence="8">Peripheral membrane protein</topology>
        <orientation evidence="8">Intermembrane side</orientation>
    </subcellularLocation>
</comment>
<keyword evidence="6 8" id="KW-0496">Mitochondrion</keyword>
<keyword evidence="8" id="KW-0143">Chaperone</keyword>
<evidence type="ECO:0000256" key="5">
    <source>
        <dbReference type="ARBA" id="ARBA00023010"/>
    </source>
</evidence>
<keyword evidence="7 8" id="KW-1015">Disulfide bond</keyword>
<comment type="similarity">
    <text evidence="8">Belongs to the small Tim family.</text>
</comment>
<dbReference type="PANTHER" id="PTHR13172">
    <property type="entry name" value="MITOCHONDRIAL IMPORT INNER MEMBRANE TRANSLOCASE SUBUNIT TIM9B"/>
    <property type="match status" value="1"/>
</dbReference>
<comment type="caution">
    <text evidence="10">The sequence shown here is derived from an EMBL/GenBank/DDBJ whole genome shotgun (WGS) entry which is preliminary data.</text>
</comment>
<organism evidence="10 11">
    <name type="scientific">Triparma verrucosa</name>
    <dbReference type="NCBI Taxonomy" id="1606542"/>
    <lineage>
        <taxon>Eukaryota</taxon>
        <taxon>Sar</taxon>
        <taxon>Stramenopiles</taxon>
        <taxon>Ochrophyta</taxon>
        <taxon>Bolidophyceae</taxon>
        <taxon>Parmales</taxon>
        <taxon>Triparmaceae</taxon>
        <taxon>Triparma</taxon>
    </lineage>
</organism>
<evidence type="ECO:0000256" key="8">
    <source>
        <dbReference type="RuleBase" id="RU367043"/>
    </source>
</evidence>
<keyword evidence="11" id="KW-1185">Reference proteome</keyword>